<dbReference type="EMBL" id="UZAI01016867">
    <property type="protein sequence ID" value="VDP17350.1"/>
    <property type="molecule type" value="Genomic_DNA"/>
</dbReference>
<protein>
    <submittedName>
        <fullName evidence="1">Uncharacterized protein</fullName>
    </submittedName>
</protein>
<reference evidence="1 2" key="1">
    <citation type="submission" date="2018-11" db="EMBL/GenBank/DDBJ databases">
        <authorList>
            <consortium name="Pathogen Informatics"/>
        </authorList>
    </citation>
    <scope>NUCLEOTIDE SEQUENCE [LARGE SCALE GENOMIC DNA]</scope>
    <source>
        <strain evidence="1 2">Zambia</strain>
    </source>
</reference>
<dbReference type="Proteomes" id="UP000277204">
    <property type="component" value="Unassembled WGS sequence"/>
</dbReference>
<sequence>MQMKTTSIASVSSSVGFNIRKGRSKILKYSMENTNSIKLDGEALEDVESFTQLYSITDELGESDADIEAGLANQC</sequence>
<dbReference type="AlphaFoldDB" id="A0A183MG78"/>
<evidence type="ECO:0000313" key="2">
    <source>
        <dbReference type="Proteomes" id="UP000277204"/>
    </source>
</evidence>
<proteinExistence type="predicted"/>
<organism evidence="1 2">
    <name type="scientific">Schistosoma margrebowiei</name>
    <dbReference type="NCBI Taxonomy" id="48269"/>
    <lineage>
        <taxon>Eukaryota</taxon>
        <taxon>Metazoa</taxon>
        <taxon>Spiralia</taxon>
        <taxon>Lophotrochozoa</taxon>
        <taxon>Platyhelminthes</taxon>
        <taxon>Trematoda</taxon>
        <taxon>Digenea</taxon>
        <taxon>Strigeidida</taxon>
        <taxon>Schistosomatoidea</taxon>
        <taxon>Schistosomatidae</taxon>
        <taxon>Schistosoma</taxon>
    </lineage>
</organism>
<gene>
    <name evidence="1" type="ORF">SMRZ_LOCUS15053</name>
</gene>
<name>A0A183MG78_9TREM</name>
<keyword evidence="2" id="KW-1185">Reference proteome</keyword>
<evidence type="ECO:0000313" key="1">
    <source>
        <dbReference type="EMBL" id="VDP17350.1"/>
    </source>
</evidence>
<accession>A0A183MG78</accession>